<comment type="caution">
    <text evidence="4">The sequence shown here is derived from an EMBL/GenBank/DDBJ whole genome shotgun (WGS) entry which is preliminary data.</text>
</comment>
<dbReference type="PANTHER" id="PTHR43597">
    <property type="entry name" value="SULFUR ACCEPTOR PROTEIN CSDE"/>
    <property type="match status" value="1"/>
</dbReference>
<dbReference type="OMA" id="DWMQRYE"/>
<dbReference type="InterPro" id="IPR003808">
    <property type="entry name" value="Fe-S_metab-assoc_dom"/>
</dbReference>
<dbReference type="SUPFAM" id="SSF82649">
    <property type="entry name" value="SufE/NifU"/>
    <property type="match status" value="1"/>
</dbReference>
<accession>A0A1Y3YME2</accession>
<dbReference type="Proteomes" id="UP000284243">
    <property type="component" value="Unassembled WGS sequence"/>
</dbReference>
<reference evidence="6 7" key="1">
    <citation type="submission" date="2018-08" db="EMBL/GenBank/DDBJ databases">
        <title>A genome reference for cultivated species of the human gut microbiota.</title>
        <authorList>
            <person name="Zou Y."/>
            <person name="Xue W."/>
            <person name="Luo G."/>
        </authorList>
    </citation>
    <scope>NUCLEOTIDE SEQUENCE [LARGE SCALE GENOMIC DNA]</scope>
    <source>
        <strain evidence="4 6">AF16-14</strain>
        <strain evidence="5 7">OF03-11</strain>
    </source>
</reference>
<evidence type="ECO:0000259" key="2">
    <source>
        <dbReference type="Pfam" id="PF02657"/>
    </source>
</evidence>
<dbReference type="GeneID" id="61276493"/>
<comment type="similarity">
    <text evidence="1">Belongs to the SufE family.</text>
</comment>
<dbReference type="EMBL" id="QRYC01000003">
    <property type="protein sequence ID" value="RGU58091.1"/>
    <property type="molecule type" value="Genomic_DNA"/>
</dbReference>
<name>A0A1Y3YME2_9BACT</name>
<dbReference type="AlphaFoldDB" id="A0A1Y3YME2"/>
<sequence length="143" mass="16018">MTIEEKEQEIIDEFSIYDDWMDKYAYLIELGSGLEGMDEAHKTEENLIKGCQSRVWFHADMQDGLLYFTADSDAIITKGIAGLLIRVFSGQKPADIAKADLHFIDEIGLTQHLSPTRSNGLLAMVKQIKFYAIAAEAASQNTK</sequence>
<evidence type="ECO:0000313" key="6">
    <source>
        <dbReference type="Proteomes" id="UP000284243"/>
    </source>
</evidence>
<dbReference type="Pfam" id="PF02657">
    <property type="entry name" value="SufE"/>
    <property type="match status" value="1"/>
</dbReference>
<feature type="domain" description="Fe-S metabolism associated" evidence="2">
    <location>
        <begin position="12"/>
        <end position="129"/>
    </location>
</feature>
<reference evidence="3" key="2">
    <citation type="submission" date="2023-01" db="EMBL/GenBank/DDBJ databases">
        <title>Human gut microbiome strain richness.</title>
        <authorList>
            <person name="Chen-Liaw A."/>
        </authorList>
    </citation>
    <scope>NUCLEOTIDE SEQUENCE</scope>
    <source>
        <strain evidence="3">RTP21484st1_B7_RTP21484_190118</strain>
    </source>
</reference>
<proteinExistence type="inferred from homology"/>
<dbReference type="RefSeq" id="WP_013613420.1">
    <property type="nucleotide sequence ID" value="NZ_CABJFF010000007.1"/>
</dbReference>
<evidence type="ECO:0000313" key="4">
    <source>
        <dbReference type="EMBL" id="RGU58091.1"/>
    </source>
</evidence>
<evidence type="ECO:0000313" key="7">
    <source>
        <dbReference type="Proteomes" id="UP000284434"/>
    </source>
</evidence>
<dbReference type="PANTHER" id="PTHR43597:SF5">
    <property type="entry name" value="SUFE-LIKE PROTEIN 2, CHLOROPLASTIC"/>
    <property type="match status" value="1"/>
</dbReference>
<protein>
    <submittedName>
        <fullName evidence="4">SufE family protein</fullName>
    </submittedName>
</protein>
<dbReference type="Proteomes" id="UP000284434">
    <property type="component" value="Unassembled WGS sequence"/>
</dbReference>
<evidence type="ECO:0000313" key="5">
    <source>
        <dbReference type="EMBL" id="RGY09584.1"/>
    </source>
</evidence>
<evidence type="ECO:0000256" key="1">
    <source>
        <dbReference type="ARBA" id="ARBA00010282"/>
    </source>
</evidence>
<dbReference type="Proteomes" id="UP001212263">
    <property type="component" value="Unassembled WGS sequence"/>
</dbReference>
<dbReference type="Gene3D" id="3.90.1010.10">
    <property type="match status" value="1"/>
</dbReference>
<dbReference type="EMBL" id="JAQMRD010000002">
    <property type="protein sequence ID" value="MDB9221901.1"/>
    <property type="molecule type" value="Genomic_DNA"/>
</dbReference>
<organism evidence="4 6">
    <name type="scientific">Odoribacter splanchnicus</name>
    <dbReference type="NCBI Taxonomy" id="28118"/>
    <lineage>
        <taxon>Bacteria</taxon>
        <taxon>Pseudomonadati</taxon>
        <taxon>Bacteroidota</taxon>
        <taxon>Bacteroidia</taxon>
        <taxon>Bacteroidales</taxon>
        <taxon>Odoribacteraceae</taxon>
        <taxon>Odoribacter</taxon>
    </lineage>
</organism>
<dbReference type="EMBL" id="QSCO01000002">
    <property type="protein sequence ID" value="RGY09584.1"/>
    <property type="molecule type" value="Genomic_DNA"/>
</dbReference>
<gene>
    <name evidence="4" type="ORF">DWW57_03270</name>
    <name evidence="5" type="ORF">DXA53_02025</name>
    <name evidence="3" type="ORF">PN645_02645</name>
</gene>
<evidence type="ECO:0000313" key="3">
    <source>
        <dbReference type="EMBL" id="MDB9221901.1"/>
    </source>
</evidence>